<dbReference type="Pfam" id="PF05107">
    <property type="entry name" value="Cas_Cas7"/>
    <property type="match status" value="1"/>
</dbReference>
<feature type="compositionally biased region" description="Basic and acidic residues" evidence="1">
    <location>
        <begin position="246"/>
        <end position="258"/>
    </location>
</feature>
<feature type="compositionally biased region" description="Basic and acidic residues" evidence="1">
    <location>
        <begin position="28"/>
        <end position="37"/>
    </location>
</feature>
<reference evidence="2 3" key="1">
    <citation type="submission" date="2009-01" db="EMBL/GenBank/DDBJ databases">
        <title>Complete sequence of chromosome of Methylobacterium nodulans ORS 2060.</title>
        <authorList>
            <consortium name="US DOE Joint Genome Institute"/>
            <person name="Lucas S."/>
            <person name="Copeland A."/>
            <person name="Lapidus A."/>
            <person name="Glavina del Rio T."/>
            <person name="Dalin E."/>
            <person name="Tice H."/>
            <person name="Bruce D."/>
            <person name="Goodwin L."/>
            <person name="Pitluck S."/>
            <person name="Sims D."/>
            <person name="Brettin T."/>
            <person name="Detter J.C."/>
            <person name="Han C."/>
            <person name="Larimer F."/>
            <person name="Land M."/>
            <person name="Hauser L."/>
            <person name="Kyrpides N."/>
            <person name="Ivanova N."/>
            <person name="Marx C.J."/>
            <person name="Richardson P."/>
        </authorList>
    </citation>
    <scope>NUCLEOTIDE SEQUENCE [LARGE SCALE GENOMIC DNA]</scope>
    <source>
        <strain evidence="3">LMG 21967 / CNCM I-2342 / ORS 2060</strain>
    </source>
</reference>
<keyword evidence="3" id="KW-1185">Reference proteome</keyword>
<feature type="region of interest" description="Disordered" evidence="1">
    <location>
        <begin position="243"/>
        <end position="262"/>
    </location>
</feature>
<dbReference type="eggNOG" id="COG3649">
    <property type="taxonomic scope" value="Bacteria"/>
</dbReference>
<dbReference type="AlphaFoldDB" id="B8IFB4"/>
<dbReference type="GO" id="GO:0043571">
    <property type="term" value="P:maintenance of CRISPR repeat elements"/>
    <property type="evidence" value="ECO:0007669"/>
    <property type="project" value="InterPro"/>
</dbReference>
<dbReference type="Proteomes" id="UP000008207">
    <property type="component" value="Chromosome"/>
</dbReference>
<dbReference type="STRING" id="460265.Mnod_0795"/>
<accession>B8IFB4</accession>
<gene>
    <name evidence="2" type="ordered locus">Mnod_0795</name>
</gene>
<proteinExistence type="predicted"/>
<feature type="region of interest" description="Disordered" evidence="1">
    <location>
        <begin position="16"/>
        <end position="38"/>
    </location>
</feature>
<dbReference type="KEGG" id="mno:Mnod_0795"/>
<dbReference type="InterPro" id="IPR006482">
    <property type="entry name" value="Cas7_Csh2/Csh2"/>
</dbReference>
<organism evidence="2 3">
    <name type="scientific">Methylobacterium nodulans (strain LMG 21967 / CNCM I-2342 / ORS 2060)</name>
    <dbReference type="NCBI Taxonomy" id="460265"/>
    <lineage>
        <taxon>Bacteria</taxon>
        <taxon>Pseudomonadati</taxon>
        <taxon>Pseudomonadota</taxon>
        <taxon>Alphaproteobacteria</taxon>
        <taxon>Hyphomicrobiales</taxon>
        <taxon>Methylobacteriaceae</taxon>
        <taxon>Methylobacterium</taxon>
    </lineage>
</organism>
<name>B8IFB4_METNO</name>
<evidence type="ECO:0000256" key="1">
    <source>
        <dbReference type="SAM" id="MobiDB-lite"/>
    </source>
</evidence>
<evidence type="ECO:0000313" key="2">
    <source>
        <dbReference type="EMBL" id="ACL55825.1"/>
    </source>
</evidence>
<dbReference type="EMBL" id="CP001349">
    <property type="protein sequence ID" value="ACL55825.1"/>
    <property type="molecule type" value="Genomic_DNA"/>
</dbReference>
<sequence>MTDFNRGSGLLIIEVKNSNPNGDPDAESEPRTLDTDGRGLISPVSFKRKLRDLAAEKSGPVWAAASSSLMLGANGRGFDILEARGRDRKSIAALDIEAMKNKFWDGRLFGNTFIEEGDKGKFITTGAVQFGPGISVAPIEVTRLTLTNKAGVEGDKDRGMAPLAWRAVVHAVYVMPFFVNPTAAQRSGCDERDIDLLKFLIPHAYPHTASAIQPFVEMLHAWYAEHKSPLGSCPDSLIINAMTPRRKGDPNEPSRSIEDYDIPTELPPEIRSRLASFEDLCTKSWG</sequence>
<evidence type="ECO:0000313" key="3">
    <source>
        <dbReference type="Proteomes" id="UP000008207"/>
    </source>
</evidence>
<protein>
    <submittedName>
        <fullName evidence="2">CRISPR-associated protein TM1801</fullName>
    </submittedName>
</protein>
<dbReference type="HOGENOM" id="CLU_948678_0_0_5"/>